<protein>
    <recommendedName>
        <fullName evidence="4">HTH-type transcriptional regulator</fullName>
    </recommendedName>
</protein>
<organism evidence="6 7">
    <name type="scientific">Salibacter halophilus</name>
    <dbReference type="NCBI Taxonomy" id="1803916"/>
    <lineage>
        <taxon>Bacteria</taxon>
        <taxon>Pseudomonadati</taxon>
        <taxon>Bacteroidota</taxon>
        <taxon>Flavobacteriia</taxon>
        <taxon>Flavobacteriales</taxon>
        <taxon>Salibacteraceae</taxon>
        <taxon>Salibacter</taxon>
    </lineage>
</organism>
<evidence type="ECO:0000256" key="4">
    <source>
        <dbReference type="PIRNR" id="PIRNR006707"/>
    </source>
</evidence>
<dbReference type="InterPro" id="IPR011991">
    <property type="entry name" value="ArsR-like_HTH"/>
</dbReference>
<dbReference type="PANTHER" id="PTHR38465">
    <property type="entry name" value="HTH-TYPE TRANSCRIPTIONAL REGULATOR MJ1563-RELATED"/>
    <property type="match status" value="1"/>
</dbReference>
<reference evidence="6 7" key="1">
    <citation type="submission" date="2019-09" db="EMBL/GenBank/DDBJ databases">
        <title>Genomes of Cryomorphaceae.</title>
        <authorList>
            <person name="Bowman J.P."/>
        </authorList>
    </citation>
    <scope>NUCLEOTIDE SEQUENCE [LARGE SCALE GENOMIC DNA]</scope>
    <source>
        <strain evidence="6 7">KCTC 52047</strain>
    </source>
</reference>
<dbReference type="SUPFAM" id="SSF46785">
    <property type="entry name" value="Winged helix' DNA-binding domain"/>
    <property type="match status" value="1"/>
</dbReference>
<dbReference type="Proteomes" id="UP000435357">
    <property type="component" value="Unassembled WGS sequence"/>
</dbReference>
<dbReference type="InterPro" id="IPR052362">
    <property type="entry name" value="HTH-GbsR_regulator"/>
</dbReference>
<dbReference type="PANTHER" id="PTHR38465:SF1">
    <property type="entry name" value="HTH-TYPE TRANSCRIPTIONAL REGULATOR MJ1563-RELATED"/>
    <property type="match status" value="1"/>
</dbReference>
<evidence type="ECO:0000256" key="1">
    <source>
        <dbReference type="ARBA" id="ARBA00023015"/>
    </source>
</evidence>
<evidence type="ECO:0000259" key="5">
    <source>
        <dbReference type="Pfam" id="PF01022"/>
    </source>
</evidence>
<evidence type="ECO:0000313" key="7">
    <source>
        <dbReference type="Proteomes" id="UP000435357"/>
    </source>
</evidence>
<gene>
    <name evidence="6" type="ORF">F3059_02945</name>
</gene>
<dbReference type="InterPro" id="IPR026282">
    <property type="entry name" value="MJ1563"/>
</dbReference>
<comment type="similarity">
    <text evidence="4">Belongs to the GbsR family.</text>
</comment>
<feature type="domain" description="HTH arsR-type" evidence="5">
    <location>
        <begin position="33"/>
        <end position="72"/>
    </location>
</feature>
<proteinExistence type="inferred from homology"/>
<evidence type="ECO:0000256" key="3">
    <source>
        <dbReference type="ARBA" id="ARBA00023163"/>
    </source>
</evidence>
<dbReference type="Pfam" id="PF01022">
    <property type="entry name" value="HTH_5"/>
    <property type="match status" value="1"/>
</dbReference>
<dbReference type="InterPro" id="IPR001845">
    <property type="entry name" value="HTH_ArsR_DNA-bd_dom"/>
</dbReference>
<dbReference type="CDD" id="cd00090">
    <property type="entry name" value="HTH_ARSR"/>
    <property type="match status" value="1"/>
</dbReference>
<dbReference type="Gene3D" id="1.10.10.10">
    <property type="entry name" value="Winged helix-like DNA-binding domain superfamily/Winged helix DNA-binding domain"/>
    <property type="match status" value="1"/>
</dbReference>
<accession>A0A6N6MB06</accession>
<keyword evidence="2 4" id="KW-0238">DNA-binding</keyword>
<dbReference type="GO" id="GO:0003700">
    <property type="term" value="F:DNA-binding transcription factor activity"/>
    <property type="evidence" value="ECO:0007669"/>
    <property type="project" value="InterPro"/>
</dbReference>
<sequence length="170" mass="20039">MDFEDKKKEFLQTWGTFGSKWGINKAMAQIHALLLIAPEPLCTDDIMEELHISRGNVNMNVRNLLDWGLVSKIHKEGERKEFFIAEKEIWKVISIVTAERRKREIEPVINLLQEAQHVDKKDKEQAEFRKVTGELLHYTELADNLLETLSRSEQNWFVNGIRKLFYRKKS</sequence>
<keyword evidence="3 4" id="KW-0804">Transcription</keyword>
<dbReference type="InterPro" id="IPR036390">
    <property type="entry name" value="WH_DNA-bd_sf"/>
</dbReference>
<dbReference type="GO" id="GO:0003677">
    <property type="term" value="F:DNA binding"/>
    <property type="evidence" value="ECO:0007669"/>
    <property type="project" value="UniProtKB-UniRule"/>
</dbReference>
<evidence type="ECO:0000256" key="2">
    <source>
        <dbReference type="ARBA" id="ARBA00023125"/>
    </source>
</evidence>
<comment type="caution">
    <text evidence="6">The sequence shown here is derived from an EMBL/GenBank/DDBJ whole genome shotgun (WGS) entry which is preliminary data.</text>
</comment>
<evidence type="ECO:0000313" key="6">
    <source>
        <dbReference type="EMBL" id="KAB1065627.1"/>
    </source>
</evidence>
<dbReference type="PIRSF" id="PIRSF006707">
    <property type="entry name" value="MJ1563"/>
    <property type="match status" value="1"/>
</dbReference>
<keyword evidence="7" id="KW-1185">Reference proteome</keyword>
<keyword evidence="1 4" id="KW-0805">Transcription regulation</keyword>
<name>A0A6N6MB06_9FLAO</name>
<dbReference type="EMBL" id="WACR01000002">
    <property type="protein sequence ID" value="KAB1065627.1"/>
    <property type="molecule type" value="Genomic_DNA"/>
</dbReference>
<dbReference type="OrthoDB" id="9792628at2"/>
<dbReference type="AlphaFoldDB" id="A0A6N6MB06"/>
<dbReference type="InterPro" id="IPR036388">
    <property type="entry name" value="WH-like_DNA-bd_sf"/>
</dbReference>
<dbReference type="RefSeq" id="WP_151166451.1">
    <property type="nucleotide sequence ID" value="NZ_WACR01000002.1"/>
</dbReference>